<comment type="caution">
    <text evidence="4">The sequence shown here is derived from an EMBL/GenBank/DDBJ whole genome shotgun (WGS) entry which is preliminary data.</text>
</comment>
<reference evidence="4 5" key="1">
    <citation type="submission" date="2022-06" db="EMBL/GenBank/DDBJ databases">
        <title>Draft genome sequence of type strain Streptomyces rubrisoli DSM 42083.</title>
        <authorList>
            <person name="Duangmal K."/>
            <person name="Klaysubun C."/>
        </authorList>
    </citation>
    <scope>NUCLEOTIDE SEQUENCE [LARGE SCALE GENOMIC DNA]</scope>
    <source>
        <strain evidence="4 5">DSM 42083</strain>
    </source>
</reference>
<evidence type="ECO:0000313" key="4">
    <source>
        <dbReference type="EMBL" id="MCQ4045229.1"/>
    </source>
</evidence>
<gene>
    <name evidence="4" type="ORF">NON19_25145</name>
</gene>
<dbReference type="Pfam" id="PF14028">
    <property type="entry name" value="Lant_dehydr_C"/>
    <property type="match status" value="1"/>
</dbReference>
<dbReference type="NCBIfam" id="TIGR03891">
    <property type="entry name" value="thiopep_ocin"/>
    <property type="match status" value="1"/>
</dbReference>
<dbReference type="Pfam" id="PF04738">
    <property type="entry name" value="Lant_dehydr_N"/>
    <property type="match status" value="1"/>
</dbReference>
<dbReference type="RefSeq" id="WP_255931362.1">
    <property type="nucleotide sequence ID" value="NZ_JANFNH010000039.1"/>
</dbReference>
<feature type="region of interest" description="Disordered" evidence="1">
    <location>
        <begin position="441"/>
        <end position="463"/>
    </location>
</feature>
<accession>A0ABT1PIP2</accession>
<evidence type="ECO:0000259" key="2">
    <source>
        <dbReference type="Pfam" id="PF04738"/>
    </source>
</evidence>
<dbReference type="EMBL" id="JANFNH010000039">
    <property type="protein sequence ID" value="MCQ4045229.1"/>
    <property type="molecule type" value="Genomic_DNA"/>
</dbReference>
<keyword evidence="5" id="KW-1185">Reference proteome</keyword>
<evidence type="ECO:0000256" key="1">
    <source>
        <dbReference type="SAM" id="MobiDB-lite"/>
    </source>
</evidence>
<feature type="compositionally biased region" description="Basic and acidic residues" evidence="1">
    <location>
        <begin position="45"/>
        <end position="55"/>
    </location>
</feature>
<name>A0ABT1PIP2_9ACTN</name>
<evidence type="ECO:0000259" key="3">
    <source>
        <dbReference type="Pfam" id="PF14028"/>
    </source>
</evidence>
<organism evidence="4 5">
    <name type="scientific">Streptantibioticus rubrisoli</name>
    <dbReference type="NCBI Taxonomy" id="1387313"/>
    <lineage>
        <taxon>Bacteria</taxon>
        <taxon>Bacillati</taxon>
        <taxon>Actinomycetota</taxon>
        <taxon>Actinomycetes</taxon>
        <taxon>Kitasatosporales</taxon>
        <taxon>Streptomycetaceae</taxon>
        <taxon>Streptantibioticus</taxon>
    </lineage>
</organism>
<feature type="region of interest" description="Disordered" evidence="1">
    <location>
        <begin position="19"/>
        <end position="55"/>
    </location>
</feature>
<sequence>MLRAPVHPVARALDTIADWPWSVGEPGTPESPSASRETAPGAPEPHARPVDGKETTAAELASCIAELADDPLVREALAVSSPSLAREIEAVRASGPRSHTHGQPAGLVRVLRALAFYRLRMSGRPTPFGLMAGVSGARLTDDLAEVRGRLGTAHRRAVRPDRGWLTALVAEWERRPHILRGLRLVANNLCFARNGRVVLPYVPDLSTSGPPQRTLHEVSVRHTAAVRTVLRAAHRPTLAADLADRLLAEFPQATPQTAQQLLAQLVEKELLLTELRPPLECADPLGYVRATLERVRAAPAPSYVPASPPEPASPPHGPRPGEFDQPGELDQIDDVRQAIRHYAAQPLGRGQAAWRAMVARMRDLCPAEHPAHVDLLLDADVRLPRTASQEVARAASLLWRLSPTDEGSPALRQYHADFLERYGQGRAVPVKEALDPDVGLGAPAGYRWPPSSRPQPPEPPPDTARARLLAALAQEATLTAAQEVVLTDDHPLVIGLARDEGRAPDSFEVIARVIARSARELAEGCFQLVLHGVSPCAGAAQGRFWHLLPDKERHALNELARLAAAPNGGEAVPVQLSFSTSRARHANVTQVPLWLDRMLTVAAYCDPDDPRTIGLDALALHADLDGLHLVDAETGREVRPRTFHMLNVGWNAPNAARLLSEIAYSGVRAWQLWHWGTADALPYLPRVRYGRTVLCEARWRPGQALQGELAGGFARWGAAVAAWRQRWHVPERVCLAYADQRTELDLTCEQHLALLRHELGRRPETVLQESRAGECGWLAGPGGAHTNEVVFPLVRKACDGTASTNARIETKWSRPRPAVGRPVHPPGGEWLYAALFCSAQRHEEVLATQLPAFLDTLPTEVDRWFFLRYADPRTGPHLRLRLHAPAQVLAEQVLPALHAWTARLRSHSLAHRLVLDTYEPELERYGGPEAIEAAEQAFHADSRMVLAQLQLLANGELTIEPVLLAGANHVDMVRRFCGGTSERARALSPGGDPPWLDWMLATFPRKQAEHREFQRRRAQALAIVDPYDNGGGLAELPGGAKVLRLWEERAAAIAAYSQVTGKLAEPNSAPAHRVLPSLLHMHANRLLGMDRDAERASYAIARGALQAHRDRRVHGGNR</sequence>
<feature type="domain" description="Thiopeptide-type bacteriocin biosynthesis" evidence="3">
    <location>
        <begin position="830"/>
        <end position="1103"/>
    </location>
</feature>
<dbReference type="InterPro" id="IPR006827">
    <property type="entry name" value="Lant_deHydtase_N"/>
</dbReference>
<feature type="domain" description="Lantibiotic dehydratase N-terminal" evidence="2">
    <location>
        <begin position="70"/>
        <end position="755"/>
    </location>
</feature>
<dbReference type="InterPro" id="IPR023809">
    <property type="entry name" value="Thiopep_bacteriocin_synth_dom"/>
</dbReference>
<feature type="compositionally biased region" description="Pro residues" evidence="1">
    <location>
        <begin position="451"/>
        <end position="462"/>
    </location>
</feature>
<feature type="region of interest" description="Disordered" evidence="1">
    <location>
        <begin position="300"/>
        <end position="328"/>
    </location>
</feature>
<proteinExistence type="predicted"/>
<protein>
    <submittedName>
        <fullName evidence="4">Lantibiotic dehydratase</fullName>
    </submittedName>
</protein>
<dbReference type="Proteomes" id="UP001206206">
    <property type="component" value="Unassembled WGS sequence"/>
</dbReference>
<evidence type="ECO:0000313" key="5">
    <source>
        <dbReference type="Proteomes" id="UP001206206"/>
    </source>
</evidence>
<feature type="compositionally biased region" description="Pro residues" evidence="1">
    <location>
        <begin position="306"/>
        <end position="318"/>
    </location>
</feature>